<evidence type="ECO:0000313" key="2">
    <source>
        <dbReference type="EMBL" id="KAH3772002.1"/>
    </source>
</evidence>
<keyword evidence="3" id="KW-1185">Reference proteome</keyword>
<proteinExistence type="predicted"/>
<dbReference type="Proteomes" id="UP000828390">
    <property type="component" value="Unassembled WGS sequence"/>
</dbReference>
<organism evidence="2 3">
    <name type="scientific">Dreissena polymorpha</name>
    <name type="common">Zebra mussel</name>
    <name type="synonym">Mytilus polymorpha</name>
    <dbReference type="NCBI Taxonomy" id="45954"/>
    <lineage>
        <taxon>Eukaryota</taxon>
        <taxon>Metazoa</taxon>
        <taxon>Spiralia</taxon>
        <taxon>Lophotrochozoa</taxon>
        <taxon>Mollusca</taxon>
        <taxon>Bivalvia</taxon>
        <taxon>Autobranchia</taxon>
        <taxon>Heteroconchia</taxon>
        <taxon>Euheterodonta</taxon>
        <taxon>Imparidentia</taxon>
        <taxon>Neoheterodontei</taxon>
        <taxon>Myida</taxon>
        <taxon>Dreissenoidea</taxon>
        <taxon>Dreissenidae</taxon>
        <taxon>Dreissena</taxon>
    </lineage>
</organism>
<reference evidence="2" key="1">
    <citation type="journal article" date="2019" name="bioRxiv">
        <title>The Genome of the Zebra Mussel, Dreissena polymorpha: A Resource for Invasive Species Research.</title>
        <authorList>
            <person name="McCartney M.A."/>
            <person name="Auch B."/>
            <person name="Kono T."/>
            <person name="Mallez S."/>
            <person name="Zhang Y."/>
            <person name="Obille A."/>
            <person name="Becker A."/>
            <person name="Abrahante J.E."/>
            <person name="Garbe J."/>
            <person name="Badalamenti J.P."/>
            <person name="Herman A."/>
            <person name="Mangelson H."/>
            <person name="Liachko I."/>
            <person name="Sullivan S."/>
            <person name="Sone E.D."/>
            <person name="Koren S."/>
            <person name="Silverstein K.A.T."/>
            <person name="Beckman K.B."/>
            <person name="Gohl D.M."/>
        </authorList>
    </citation>
    <scope>NUCLEOTIDE SEQUENCE</scope>
    <source>
        <strain evidence="2">Duluth1</strain>
        <tissue evidence="2">Whole animal</tissue>
    </source>
</reference>
<reference evidence="2" key="2">
    <citation type="submission" date="2020-11" db="EMBL/GenBank/DDBJ databases">
        <authorList>
            <person name="McCartney M.A."/>
            <person name="Auch B."/>
            <person name="Kono T."/>
            <person name="Mallez S."/>
            <person name="Becker A."/>
            <person name="Gohl D.M."/>
            <person name="Silverstein K.A.T."/>
            <person name="Koren S."/>
            <person name="Bechman K.B."/>
            <person name="Herman A."/>
            <person name="Abrahante J.E."/>
            <person name="Garbe J."/>
        </authorList>
    </citation>
    <scope>NUCLEOTIDE SEQUENCE</scope>
    <source>
        <strain evidence="2">Duluth1</strain>
        <tissue evidence="2">Whole animal</tissue>
    </source>
</reference>
<accession>A0A9D4E1F7</accession>
<name>A0A9D4E1F7_DREPO</name>
<gene>
    <name evidence="2" type="ORF">DPMN_173333</name>
</gene>
<feature type="transmembrane region" description="Helical" evidence="1">
    <location>
        <begin position="33"/>
        <end position="61"/>
    </location>
</feature>
<keyword evidence="1" id="KW-1133">Transmembrane helix</keyword>
<comment type="caution">
    <text evidence="2">The sequence shown here is derived from an EMBL/GenBank/DDBJ whole genome shotgun (WGS) entry which is preliminary data.</text>
</comment>
<keyword evidence="1" id="KW-0812">Transmembrane</keyword>
<protein>
    <submittedName>
        <fullName evidence="2">Uncharacterized protein</fullName>
    </submittedName>
</protein>
<evidence type="ECO:0000256" key="1">
    <source>
        <dbReference type="SAM" id="Phobius"/>
    </source>
</evidence>
<sequence>MPGAVYFVYVLFSVVFQKRWGDFLYRVLDWNQIFRTLGISGLVLVVLPPLVHLFVYAIIALRVRIGDQVRISTVEEQKEGASIEHTSRCGARA</sequence>
<dbReference type="EMBL" id="JAIWYP010000009">
    <property type="protein sequence ID" value="KAH3772002.1"/>
    <property type="molecule type" value="Genomic_DNA"/>
</dbReference>
<keyword evidence="1" id="KW-0472">Membrane</keyword>
<dbReference type="AlphaFoldDB" id="A0A9D4E1F7"/>
<evidence type="ECO:0000313" key="3">
    <source>
        <dbReference type="Proteomes" id="UP000828390"/>
    </source>
</evidence>